<keyword evidence="2" id="KW-1185">Reference proteome</keyword>
<name>A0AAV0VE45_9STRA</name>
<gene>
    <name evidence="1" type="ORF">PDE001_LOCUS12338</name>
</gene>
<dbReference type="SUPFAM" id="SSF47616">
    <property type="entry name" value="GST C-terminal domain-like"/>
    <property type="match status" value="1"/>
</dbReference>
<dbReference type="Gene3D" id="1.20.1050.10">
    <property type="match status" value="1"/>
</dbReference>
<accession>A0AAV0VE45</accession>
<dbReference type="EMBL" id="CANTFM010002693">
    <property type="protein sequence ID" value="CAI5747437.1"/>
    <property type="molecule type" value="Genomic_DNA"/>
</dbReference>
<dbReference type="PANTHER" id="PTHR42673:SF4">
    <property type="entry name" value="MALEYLACETOACETATE ISOMERASE"/>
    <property type="match status" value="1"/>
</dbReference>
<dbReference type="GO" id="GO:0006559">
    <property type="term" value="P:L-phenylalanine catabolic process"/>
    <property type="evidence" value="ECO:0007669"/>
    <property type="project" value="TreeGrafter"/>
</dbReference>
<dbReference type="GO" id="GO:0004364">
    <property type="term" value="F:glutathione transferase activity"/>
    <property type="evidence" value="ECO:0007669"/>
    <property type="project" value="TreeGrafter"/>
</dbReference>
<sequence>MYTTLNPNQPIQNLTVLHKATEDFSVEQRAAKKQQWGRYWIERGFQALKTSSVKAVEIYCFGDNVAAAASLQCQTFQYGYTKIAKHPTIARFSAGLKALSAFKRAHRSQQPDAVD</sequence>
<evidence type="ECO:0000313" key="2">
    <source>
        <dbReference type="Proteomes" id="UP001162029"/>
    </source>
</evidence>
<comment type="caution">
    <text evidence="1">The sequence shown here is derived from an EMBL/GenBank/DDBJ whole genome shotgun (WGS) entry which is preliminary data.</text>
</comment>
<dbReference type="AlphaFoldDB" id="A0AAV0VE45"/>
<dbReference type="InterPro" id="IPR036282">
    <property type="entry name" value="Glutathione-S-Trfase_C_sf"/>
</dbReference>
<reference evidence="1" key="1">
    <citation type="submission" date="2022-12" db="EMBL/GenBank/DDBJ databases">
        <authorList>
            <person name="Webb A."/>
        </authorList>
    </citation>
    <scope>NUCLEOTIDE SEQUENCE</scope>
    <source>
        <strain evidence="1">Pd1</strain>
    </source>
</reference>
<dbReference type="PANTHER" id="PTHR42673">
    <property type="entry name" value="MALEYLACETOACETATE ISOMERASE"/>
    <property type="match status" value="1"/>
</dbReference>
<protein>
    <submittedName>
        <fullName evidence="1">Uncharacterized protein</fullName>
    </submittedName>
</protein>
<evidence type="ECO:0000313" key="1">
    <source>
        <dbReference type="EMBL" id="CAI5747437.1"/>
    </source>
</evidence>
<proteinExistence type="predicted"/>
<dbReference type="GO" id="GO:0006749">
    <property type="term" value="P:glutathione metabolic process"/>
    <property type="evidence" value="ECO:0007669"/>
    <property type="project" value="TreeGrafter"/>
</dbReference>
<organism evidence="1 2">
    <name type="scientific">Peronospora destructor</name>
    <dbReference type="NCBI Taxonomy" id="86335"/>
    <lineage>
        <taxon>Eukaryota</taxon>
        <taxon>Sar</taxon>
        <taxon>Stramenopiles</taxon>
        <taxon>Oomycota</taxon>
        <taxon>Peronosporomycetes</taxon>
        <taxon>Peronosporales</taxon>
        <taxon>Peronosporaceae</taxon>
        <taxon>Peronospora</taxon>
    </lineage>
</organism>
<dbReference type="GO" id="GO:0016034">
    <property type="term" value="F:maleylacetoacetate isomerase activity"/>
    <property type="evidence" value="ECO:0007669"/>
    <property type="project" value="TreeGrafter"/>
</dbReference>
<dbReference type="Proteomes" id="UP001162029">
    <property type="component" value="Unassembled WGS sequence"/>
</dbReference>